<dbReference type="EMBL" id="AJYA01000054">
    <property type="protein sequence ID" value="EIM73840.1"/>
    <property type="molecule type" value="Genomic_DNA"/>
</dbReference>
<dbReference type="InterPro" id="IPR038718">
    <property type="entry name" value="SNF2-like_sf"/>
</dbReference>
<organism evidence="4 5">
    <name type="scientific">Nitritalea halalkaliphila LW7</name>
    <dbReference type="NCBI Taxonomy" id="1189621"/>
    <lineage>
        <taxon>Bacteria</taxon>
        <taxon>Pseudomonadati</taxon>
        <taxon>Bacteroidota</taxon>
        <taxon>Cytophagia</taxon>
        <taxon>Cytophagales</taxon>
        <taxon>Cyclobacteriaceae</taxon>
        <taxon>Nitritalea</taxon>
    </lineage>
</organism>
<dbReference type="Pfam" id="PF00176">
    <property type="entry name" value="SNF2-rel_dom"/>
    <property type="match status" value="1"/>
</dbReference>
<comment type="caution">
    <text evidence="4">The sequence shown here is derived from an EMBL/GenBank/DDBJ whole genome shotgun (WGS) entry which is preliminary data.</text>
</comment>
<dbReference type="CDD" id="cd18793">
    <property type="entry name" value="SF2_C_SNF"/>
    <property type="match status" value="1"/>
</dbReference>
<dbReference type="GO" id="GO:0006281">
    <property type="term" value="P:DNA repair"/>
    <property type="evidence" value="ECO:0007669"/>
    <property type="project" value="TreeGrafter"/>
</dbReference>
<feature type="domain" description="Helicase C-terminal" evidence="3">
    <location>
        <begin position="661"/>
        <end position="860"/>
    </location>
</feature>
<keyword evidence="5" id="KW-1185">Reference proteome</keyword>
<dbReference type="InterPro" id="IPR027417">
    <property type="entry name" value="P-loop_NTPase"/>
</dbReference>
<dbReference type="InterPro" id="IPR014001">
    <property type="entry name" value="Helicase_ATP-bd"/>
</dbReference>
<dbReference type="PATRIC" id="fig|1189621.3.peg.3559"/>
<protein>
    <submittedName>
        <fullName evidence="4">Helicase domain-containing protein</fullName>
    </submittedName>
</protein>
<dbReference type="Gene3D" id="3.40.50.300">
    <property type="entry name" value="P-loop containing nucleotide triphosphate hydrolases"/>
    <property type="match status" value="1"/>
</dbReference>
<dbReference type="SMART" id="SM00490">
    <property type="entry name" value="HELICc"/>
    <property type="match status" value="1"/>
</dbReference>
<dbReference type="PROSITE" id="PS51194">
    <property type="entry name" value="HELICASE_CTER"/>
    <property type="match status" value="1"/>
</dbReference>
<dbReference type="Pfam" id="PF00271">
    <property type="entry name" value="Helicase_C"/>
    <property type="match status" value="1"/>
</dbReference>
<evidence type="ECO:0000259" key="3">
    <source>
        <dbReference type="PROSITE" id="PS51194"/>
    </source>
</evidence>
<dbReference type="RefSeq" id="WP_009056899.1">
    <property type="nucleotide sequence ID" value="NZ_AJYA01000054.1"/>
</dbReference>
<keyword evidence="1" id="KW-0378">Hydrolase</keyword>
<dbReference type="PROSITE" id="PS51192">
    <property type="entry name" value="HELICASE_ATP_BIND_1"/>
    <property type="match status" value="1"/>
</dbReference>
<dbReference type="SUPFAM" id="SSF52540">
    <property type="entry name" value="P-loop containing nucleoside triphosphate hydrolases"/>
    <property type="match status" value="1"/>
</dbReference>
<dbReference type="AlphaFoldDB" id="I5BW88"/>
<evidence type="ECO:0000313" key="5">
    <source>
        <dbReference type="Proteomes" id="UP000005551"/>
    </source>
</evidence>
<keyword evidence="4" id="KW-0067">ATP-binding</keyword>
<dbReference type="InterPro" id="IPR000330">
    <property type="entry name" value="SNF2_N"/>
</dbReference>
<dbReference type="PANTHER" id="PTHR45766">
    <property type="entry name" value="DNA ANNEALING HELICASE AND ENDONUCLEASE ZRANB3 FAMILY MEMBER"/>
    <property type="match status" value="1"/>
</dbReference>
<evidence type="ECO:0000259" key="2">
    <source>
        <dbReference type="PROSITE" id="PS51192"/>
    </source>
</evidence>
<dbReference type="Proteomes" id="UP000005551">
    <property type="component" value="Unassembled WGS sequence"/>
</dbReference>
<proteinExistence type="predicted"/>
<dbReference type="InterPro" id="IPR001650">
    <property type="entry name" value="Helicase_C-like"/>
</dbReference>
<dbReference type="GO" id="GO:0004386">
    <property type="term" value="F:helicase activity"/>
    <property type="evidence" value="ECO:0007669"/>
    <property type="project" value="UniProtKB-KW"/>
</dbReference>
<sequence>MAKIITNEAGNKLATELKELIQPNSDLSLIVDQFSIYAFMFLSDKFKDINSLRILWTNQQEEKVREIFGTADEKEFKNQFLLRFAAETCADFFKSKAQIKQSVPGLKMLLGTGATKFSASFISNGFNSENLGLVATNQKTITEVKSEKEEQPIIDQYQMLFDMQWSQATKDLKVDLLKELERAYKDYNPEFLYQFTLSRIFEGIDEVSVDQNEISQIGLTDSKIWNELKSFQQDGVLGAIHKIKKYNGCILADSVGLGKTYEALAVIKYFLCRDGNARVLVLCPKKLRENWNIHRVSQTDNYFHEDNLRYDLLSHTDLSRNQGIVGDLNLELVNWGNFDLVVIDESHNFRNDNTRYKKLMEEVVSKGLKTKVLLLSATPVNNKMNDLKHQIYVMTENRDDSFEAEGIPSIAKLMTGVQREFNRWIEGDRNPDELLETLSTKHPKYFDLLDKVSIARCRRHIRSFYGENIHFPERLQPDNMPVAGNNGGALSDIEALVEEMNRLNLGLYAPITYLRSDSGIPEKYAEKYDNKLSEGKVFKQADREKSLIYLMRVNLLKRLESASASFGLTIKSILDKIDDTLHKIEQTQGYLEDFNEIPAELEDLREELSVGKKVRIEIQDMDLIKWKNDLENDKAILESILRKVQAEGPATDPKLNLLKQKITQKINQPINQGNKKVLIFTAFADTASYLYDHTADWAQTEFGLYTALVTGGTSADKTTLPRVKNEKGSYYKTDFNYLLTNFSPVSKRRETTYPNCQDQIDILIATDCVSEGQNLQDCDYLINYDIHWNPVRIVQRFGRIDRMGSINQCIQMVNFWPMDDLDTYIKLRGRVEGRAVMVNMAGTGGDNVIAEVEQELDALEETDNYRVKQLQELKDNKDVEIDDLGGGLSISDFTYNDFKSDLHRFLKENQEAAIKTPEGIHTILQIPASEESIEEGVIFCIKQRDKNNFLLTYLNKQGEVVMNYNRRKKILDICKKLCVNNSKVDDSLAKKLAKETKQYSDMRTYRELFQKAIEGVIGKSTEEGERTLYQVGGTVPAAGLSATPENYELVSFFILRK</sequence>
<reference evidence="4 5" key="1">
    <citation type="submission" date="2012-05" db="EMBL/GenBank/DDBJ databases">
        <title>Genome sequence of Nitritalea halalkaliphila LW7.</title>
        <authorList>
            <person name="Jangir P.K."/>
            <person name="Singh A."/>
            <person name="Shivaji S."/>
            <person name="Sharma R."/>
        </authorList>
    </citation>
    <scope>NUCLEOTIDE SEQUENCE [LARGE SCALE GENOMIC DNA]</scope>
    <source>
        <strain evidence="4 5">LW7</strain>
    </source>
</reference>
<dbReference type="InterPro" id="IPR049730">
    <property type="entry name" value="SNF2/RAD54-like_C"/>
</dbReference>
<dbReference type="PANTHER" id="PTHR45766:SF6">
    <property type="entry name" value="SWI_SNF-RELATED MATRIX-ASSOCIATED ACTIN-DEPENDENT REGULATOR OF CHROMATIN SUBFAMILY A-LIKE PROTEIN 1"/>
    <property type="match status" value="1"/>
</dbReference>
<dbReference type="GO" id="GO:0031297">
    <property type="term" value="P:replication fork processing"/>
    <property type="evidence" value="ECO:0007669"/>
    <property type="project" value="TreeGrafter"/>
</dbReference>
<gene>
    <name evidence="4" type="ORF">A3SI_17137</name>
</gene>
<accession>I5BW88</accession>
<evidence type="ECO:0000313" key="4">
    <source>
        <dbReference type="EMBL" id="EIM73840.1"/>
    </source>
</evidence>
<dbReference type="GO" id="GO:0005524">
    <property type="term" value="F:ATP binding"/>
    <property type="evidence" value="ECO:0007669"/>
    <property type="project" value="InterPro"/>
</dbReference>
<dbReference type="GO" id="GO:0016787">
    <property type="term" value="F:hydrolase activity"/>
    <property type="evidence" value="ECO:0007669"/>
    <property type="project" value="UniProtKB-KW"/>
</dbReference>
<keyword evidence="4" id="KW-0547">Nucleotide-binding</keyword>
<dbReference type="OrthoDB" id="9814088at2"/>
<name>I5BW88_9BACT</name>
<evidence type="ECO:0000256" key="1">
    <source>
        <dbReference type="ARBA" id="ARBA00022801"/>
    </source>
</evidence>
<dbReference type="SMART" id="SM00487">
    <property type="entry name" value="DEXDc"/>
    <property type="match status" value="1"/>
</dbReference>
<keyword evidence="4" id="KW-0347">Helicase</keyword>
<feature type="domain" description="Helicase ATP-binding" evidence="2">
    <location>
        <begin position="240"/>
        <end position="397"/>
    </location>
</feature>
<dbReference type="Gene3D" id="3.40.50.10810">
    <property type="entry name" value="Tandem AAA-ATPase domain"/>
    <property type="match status" value="1"/>
</dbReference>
<dbReference type="STRING" id="1189621.A3SI_17137"/>